<comment type="similarity">
    <text evidence="1">Belongs to the short-chain dehydrogenases/reductases (SDR) family.</text>
</comment>
<dbReference type="Pfam" id="PF13561">
    <property type="entry name" value="adh_short_C2"/>
    <property type="match status" value="1"/>
</dbReference>
<dbReference type="EMBL" id="ML178817">
    <property type="protein sequence ID" value="TFL05152.1"/>
    <property type="molecule type" value="Genomic_DNA"/>
</dbReference>
<evidence type="ECO:0000256" key="1">
    <source>
        <dbReference type="ARBA" id="ARBA00006484"/>
    </source>
</evidence>
<protein>
    <submittedName>
        <fullName evidence="4">NAD(P)-binding protein</fullName>
    </submittedName>
</protein>
<gene>
    <name evidence="4" type="ORF">BDV98DRAFT_286403</name>
</gene>
<dbReference type="Proteomes" id="UP000305067">
    <property type="component" value="Unassembled WGS sequence"/>
</dbReference>
<dbReference type="Gene3D" id="3.40.50.720">
    <property type="entry name" value="NAD(P)-binding Rossmann-like Domain"/>
    <property type="match status" value="1"/>
</dbReference>
<dbReference type="PANTHER" id="PTHR43639">
    <property type="entry name" value="OXIDOREDUCTASE, SHORT-CHAIN DEHYDROGENASE/REDUCTASE FAMILY (AFU_ORTHOLOGUE AFUA_5G02870)"/>
    <property type="match status" value="1"/>
</dbReference>
<dbReference type="PROSITE" id="PS00061">
    <property type="entry name" value="ADH_SHORT"/>
    <property type="match status" value="1"/>
</dbReference>
<dbReference type="GO" id="GO:0016491">
    <property type="term" value="F:oxidoreductase activity"/>
    <property type="evidence" value="ECO:0007669"/>
    <property type="project" value="UniProtKB-KW"/>
</dbReference>
<evidence type="ECO:0000313" key="5">
    <source>
        <dbReference type="Proteomes" id="UP000305067"/>
    </source>
</evidence>
<proteinExistence type="inferred from homology"/>
<evidence type="ECO:0000313" key="4">
    <source>
        <dbReference type="EMBL" id="TFL05152.1"/>
    </source>
</evidence>
<dbReference type="SUPFAM" id="SSF51735">
    <property type="entry name" value="NAD(P)-binding Rossmann-fold domains"/>
    <property type="match status" value="1"/>
</dbReference>
<evidence type="ECO:0000256" key="3">
    <source>
        <dbReference type="ARBA" id="ARBA00023002"/>
    </source>
</evidence>
<name>A0A5C3QTC2_9AGAR</name>
<dbReference type="InterPro" id="IPR002347">
    <property type="entry name" value="SDR_fam"/>
</dbReference>
<dbReference type="STRING" id="1884261.A0A5C3QTC2"/>
<dbReference type="PRINTS" id="PR00081">
    <property type="entry name" value="GDHRDH"/>
</dbReference>
<dbReference type="InterPro" id="IPR036291">
    <property type="entry name" value="NAD(P)-bd_dom_sf"/>
</dbReference>
<reference evidence="4 5" key="1">
    <citation type="journal article" date="2019" name="Nat. Ecol. Evol.">
        <title>Megaphylogeny resolves global patterns of mushroom evolution.</title>
        <authorList>
            <person name="Varga T."/>
            <person name="Krizsan K."/>
            <person name="Foldi C."/>
            <person name="Dima B."/>
            <person name="Sanchez-Garcia M."/>
            <person name="Sanchez-Ramirez S."/>
            <person name="Szollosi G.J."/>
            <person name="Szarkandi J.G."/>
            <person name="Papp V."/>
            <person name="Albert L."/>
            <person name="Andreopoulos W."/>
            <person name="Angelini C."/>
            <person name="Antonin V."/>
            <person name="Barry K.W."/>
            <person name="Bougher N.L."/>
            <person name="Buchanan P."/>
            <person name="Buyck B."/>
            <person name="Bense V."/>
            <person name="Catcheside P."/>
            <person name="Chovatia M."/>
            <person name="Cooper J."/>
            <person name="Damon W."/>
            <person name="Desjardin D."/>
            <person name="Finy P."/>
            <person name="Geml J."/>
            <person name="Haridas S."/>
            <person name="Hughes K."/>
            <person name="Justo A."/>
            <person name="Karasinski D."/>
            <person name="Kautmanova I."/>
            <person name="Kiss B."/>
            <person name="Kocsube S."/>
            <person name="Kotiranta H."/>
            <person name="LaButti K.M."/>
            <person name="Lechner B.E."/>
            <person name="Liimatainen K."/>
            <person name="Lipzen A."/>
            <person name="Lukacs Z."/>
            <person name="Mihaltcheva S."/>
            <person name="Morgado L.N."/>
            <person name="Niskanen T."/>
            <person name="Noordeloos M.E."/>
            <person name="Ohm R.A."/>
            <person name="Ortiz-Santana B."/>
            <person name="Ovrebo C."/>
            <person name="Racz N."/>
            <person name="Riley R."/>
            <person name="Savchenko A."/>
            <person name="Shiryaev A."/>
            <person name="Soop K."/>
            <person name="Spirin V."/>
            <person name="Szebenyi C."/>
            <person name="Tomsovsky M."/>
            <person name="Tulloss R.E."/>
            <person name="Uehling J."/>
            <person name="Grigoriev I.V."/>
            <person name="Vagvolgyi C."/>
            <person name="Papp T."/>
            <person name="Martin F.M."/>
            <person name="Miettinen O."/>
            <person name="Hibbett D.S."/>
            <person name="Nagy L.G."/>
        </authorList>
    </citation>
    <scope>NUCLEOTIDE SEQUENCE [LARGE SCALE GENOMIC DNA]</scope>
    <source>
        <strain evidence="4 5">CBS 309.79</strain>
    </source>
</reference>
<keyword evidence="2" id="KW-0521">NADP</keyword>
<evidence type="ECO:0000256" key="2">
    <source>
        <dbReference type="ARBA" id="ARBA00022857"/>
    </source>
</evidence>
<dbReference type="PANTHER" id="PTHR43639:SF1">
    <property type="entry name" value="SHORT-CHAIN DEHYDROGENASE_REDUCTASE FAMILY PROTEIN"/>
    <property type="match status" value="1"/>
</dbReference>
<organism evidence="4 5">
    <name type="scientific">Pterulicium gracile</name>
    <dbReference type="NCBI Taxonomy" id="1884261"/>
    <lineage>
        <taxon>Eukaryota</taxon>
        <taxon>Fungi</taxon>
        <taxon>Dikarya</taxon>
        <taxon>Basidiomycota</taxon>
        <taxon>Agaricomycotina</taxon>
        <taxon>Agaricomycetes</taxon>
        <taxon>Agaricomycetidae</taxon>
        <taxon>Agaricales</taxon>
        <taxon>Pleurotineae</taxon>
        <taxon>Pterulaceae</taxon>
        <taxon>Pterulicium</taxon>
    </lineage>
</organism>
<accession>A0A5C3QTC2</accession>
<dbReference type="OrthoDB" id="498125at2759"/>
<keyword evidence="5" id="KW-1185">Reference proteome</keyword>
<dbReference type="AlphaFoldDB" id="A0A5C3QTC2"/>
<keyword evidence="3" id="KW-0560">Oxidoreductase</keyword>
<sequence length="255" mass="27177">MPKTRVALVTGAGTGIGRAIAFRLAQDGFNVAISDQLCNEPGLTTLVAEIRELGRKVVAVTADVSVEVEIQGMIQRTVEELGQLDVMVANAGVMRFKPFLETTSDDWQKIFAVNGLGTFLCYQYAAKQMIAQGHGGKIIGACSGSGKQAEPMMSAYSSSKFAIRGLTQATAVELGQYGIQVNAYAPGAIETPMIREIGEIVGDWEALKAQEVRKAPVGRFGIPEDISNLVSFLASDQSEFITGQTIPINGGRLCD</sequence>
<dbReference type="InterPro" id="IPR020904">
    <property type="entry name" value="Sc_DH/Rdtase_CS"/>
</dbReference>
<dbReference type="PRINTS" id="PR00080">
    <property type="entry name" value="SDRFAMILY"/>
</dbReference>
<dbReference type="FunFam" id="3.40.50.720:FF:000084">
    <property type="entry name" value="Short-chain dehydrogenase reductase"/>
    <property type="match status" value="1"/>
</dbReference>
<dbReference type="NCBIfam" id="NF005559">
    <property type="entry name" value="PRK07231.1"/>
    <property type="match status" value="1"/>
</dbReference>